<dbReference type="RefSeq" id="WP_198840628.1">
    <property type="nucleotide sequence ID" value="NZ_JAEHFJ010000003.1"/>
</dbReference>
<evidence type="ECO:0000259" key="10">
    <source>
        <dbReference type="Pfam" id="PF07715"/>
    </source>
</evidence>
<dbReference type="InterPro" id="IPR008969">
    <property type="entry name" value="CarboxyPept-like_regulatory"/>
</dbReference>
<keyword evidence="12" id="KW-1185">Reference proteome</keyword>
<reference evidence="11 12" key="1">
    <citation type="submission" date="2020-12" db="EMBL/GenBank/DDBJ databases">
        <title>Aureibaculum luteum sp. nov. and Aureibaculum flavum sp. nov., novel members of the family Flavobacteriaceae isolated from Antarctic intertidal sediments.</title>
        <authorList>
            <person name="He X."/>
            <person name="Zhang X."/>
        </authorList>
    </citation>
    <scope>NUCLEOTIDE SEQUENCE [LARGE SCALE GENOMIC DNA]</scope>
    <source>
        <strain evidence="11 12">A20</strain>
    </source>
</reference>
<dbReference type="EMBL" id="JAEHFJ010000003">
    <property type="protein sequence ID" value="MBJ2173848.1"/>
    <property type="molecule type" value="Genomic_DNA"/>
</dbReference>
<keyword evidence="4 7" id="KW-0812">Transmembrane</keyword>
<comment type="caution">
    <text evidence="11">The sequence shown here is derived from an EMBL/GenBank/DDBJ whole genome shotgun (WGS) entry which is preliminary data.</text>
</comment>
<dbReference type="Gene3D" id="2.40.170.20">
    <property type="entry name" value="TonB-dependent receptor, beta-barrel domain"/>
    <property type="match status" value="1"/>
</dbReference>
<dbReference type="SUPFAM" id="SSF49464">
    <property type="entry name" value="Carboxypeptidase regulatory domain-like"/>
    <property type="match status" value="1"/>
</dbReference>
<name>A0ABS0WPD0_9FLAO</name>
<organism evidence="11 12">
    <name type="scientific">Aureibaculum flavum</name>
    <dbReference type="NCBI Taxonomy" id="2795986"/>
    <lineage>
        <taxon>Bacteria</taxon>
        <taxon>Pseudomonadati</taxon>
        <taxon>Bacteroidota</taxon>
        <taxon>Flavobacteriia</taxon>
        <taxon>Flavobacteriales</taxon>
        <taxon>Flavobacteriaceae</taxon>
        <taxon>Aureibaculum</taxon>
    </lineage>
</organism>
<dbReference type="Proteomes" id="UP000623301">
    <property type="component" value="Unassembled WGS sequence"/>
</dbReference>
<evidence type="ECO:0000256" key="9">
    <source>
        <dbReference type="SAM" id="SignalP"/>
    </source>
</evidence>
<proteinExistence type="inferred from homology"/>
<feature type="domain" description="TonB-dependent receptor plug" evidence="10">
    <location>
        <begin position="115"/>
        <end position="245"/>
    </location>
</feature>
<evidence type="ECO:0000256" key="7">
    <source>
        <dbReference type="PROSITE-ProRule" id="PRU01360"/>
    </source>
</evidence>
<dbReference type="Gene3D" id="2.60.40.1120">
    <property type="entry name" value="Carboxypeptidase-like, regulatory domain"/>
    <property type="match status" value="1"/>
</dbReference>
<dbReference type="NCBIfam" id="TIGR04057">
    <property type="entry name" value="SusC_RagA_signa"/>
    <property type="match status" value="1"/>
</dbReference>
<evidence type="ECO:0000256" key="3">
    <source>
        <dbReference type="ARBA" id="ARBA00022452"/>
    </source>
</evidence>
<dbReference type="InterPro" id="IPR012910">
    <property type="entry name" value="Plug_dom"/>
</dbReference>
<comment type="subcellular location">
    <subcellularLocation>
        <location evidence="1 7">Cell outer membrane</location>
        <topology evidence="1 7">Multi-pass membrane protein</topology>
    </subcellularLocation>
</comment>
<gene>
    <name evidence="11" type="ORF">JBL43_06330</name>
</gene>
<dbReference type="Pfam" id="PF07715">
    <property type="entry name" value="Plug"/>
    <property type="match status" value="1"/>
</dbReference>
<feature type="signal peptide" evidence="9">
    <location>
        <begin position="1"/>
        <end position="22"/>
    </location>
</feature>
<dbReference type="InterPro" id="IPR037066">
    <property type="entry name" value="Plug_dom_sf"/>
</dbReference>
<keyword evidence="9" id="KW-0732">Signal</keyword>
<dbReference type="PROSITE" id="PS52016">
    <property type="entry name" value="TONB_DEPENDENT_REC_3"/>
    <property type="match status" value="1"/>
</dbReference>
<evidence type="ECO:0000256" key="1">
    <source>
        <dbReference type="ARBA" id="ARBA00004571"/>
    </source>
</evidence>
<dbReference type="Pfam" id="PF13715">
    <property type="entry name" value="CarbopepD_reg_2"/>
    <property type="match status" value="1"/>
</dbReference>
<dbReference type="InterPro" id="IPR023996">
    <property type="entry name" value="TonB-dep_OMP_SusC/RagA"/>
</dbReference>
<dbReference type="Gene3D" id="2.170.130.10">
    <property type="entry name" value="TonB-dependent receptor, plug domain"/>
    <property type="match status" value="1"/>
</dbReference>
<keyword evidence="6 7" id="KW-0998">Cell outer membrane</keyword>
<dbReference type="InterPro" id="IPR036942">
    <property type="entry name" value="Beta-barrel_TonB_sf"/>
</dbReference>
<evidence type="ECO:0000256" key="8">
    <source>
        <dbReference type="SAM" id="MobiDB-lite"/>
    </source>
</evidence>
<accession>A0ABS0WPD0</accession>
<evidence type="ECO:0000313" key="11">
    <source>
        <dbReference type="EMBL" id="MBJ2173848.1"/>
    </source>
</evidence>
<dbReference type="NCBIfam" id="TIGR04056">
    <property type="entry name" value="OMP_RagA_SusC"/>
    <property type="match status" value="1"/>
</dbReference>
<evidence type="ECO:0000256" key="4">
    <source>
        <dbReference type="ARBA" id="ARBA00022692"/>
    </source>
</evidence>
<sequence>MRKKITISFLVCFSTACSFLFAQNITVSGKVTDASGMTLPSVNIQVKGTNTGTSTDFDGKYEISAPKGGILIFSYLGFKTQEIKISDSTLNVSLEEDAASLDEVVVTALGISREKKSLGYAIQEVDGDAINKGSESNVVNTLSGKIAGVQIQGTNNIGGSSRILLRGASSLTGNNQPLFVVDGVPIDNSNFGSGTQAYGGRDDINGNVDYGNAAQDINPDDVASISVLKGANAAALYGSRAANGVILITTKKGKKRNGLGVDVNYGFSLESAYDFPGLQNEYGGGQSLDFANIGDDGIPIQNVSTDESWGPKLDGRLVRQWDGDGNGGEVRPWVAHPDNYKDFFNTGEIHKTNIAVSNGGEFGNYRVSYTNLNHDGIIPNSNINRNTFNINLNGKINKLSISTNFNYINTKGTARPKLGGSSDNLTYNMVIWSQRQLDIDRLRDYKRADGTQRTWRTGDLSSTSIRANNPFWLAYEDYQDDEKNRFIGNINVKYDITNELSATLKYGFDRYDDRRRDRRAVGSRYTPYFISKMYNFSEENIDALLQYNNPNLTEDISLIANLGANKMTRTLESNSGATQGGLTVNNIYSLANSVDAPYLSRGLSNKETNSIYASTSLGYKDYLYLDLTARNDWSSTLPKDNWSYFYPSVTGSVLFSEFIESEKINLGKFRVGWAQVGNDTDPYRLNNDYVQGAAVGGNPVFYLPSTLNNSELKPEITNSFETGVELKMYQNRLGLDLTYYTGNTKNQIMPITVSETTGYSSKWVNAGEIKNSGIEVLLTGTPIKTEDFSWNVGVNWAKNNNEVVELAEGLDSYLMSTFYTSGPAIVTLESRVGEPFSSVYATKIARDPDGNKIVDANGYYVSGEQEFIGSVLPDWTSGITNTISYKNFTLSALIDIQKGGVYYARGYQTAIYAGTIDITAANGVRENGLVADGVMSDGNGGYVTNTTPVASVDQYFRLMRRNPGDFTTFDASFVKLREMSLQYSFSSEVLEKLSLSALNISLVGRNLAILSRNTPDGYDPESAGNASGNIQGREYGQLPTARTVGMNIKLSF</sequence>
<evidence type="ECO:0000256" key="5">
    <source>
        <dbReference type="ARBA" id="ARBA00023136"/>
    </source>
</evidence>
<comment type="similarity">
    <text evidence="7">Belongs to the TonB-dependent receptor family.</text>
</comment>
<protein>
    <submittedName>
        <fullName evidence="11">SusC/RagA family TonB-linked outer membrane protein</fullName>
    </submittedName>
</protein>
<evidence type="ECO:0000256" key="2">
    <source>
        <dbReference type="ARBA" id="ARBA00022448"/>
    </source>
</evidence>
<feature type="region of interest" description="Disordered" evidence="8">
    <location>
        <begin position="1014"/>
        <end position="1033"/>
    </location>
</feature>
<dbReference type="InterPro" id="IPR039426">
    <property type="entry name" value="TonB-dep_rcpt-like"/>
</dbReference>
<keyword evidence="5 7" id="KW-0472">Membrane</keyword>
<feature type="chain" id="PRO_5045717625" evidence="9">
    <location>
        <begin position="23"/>
        <end position="1052"/>
    </location>
</feature>
<dbReference type="PROSITE" id="PS51257">
    <property type="entry name" value="PROKAR_LIPOPROTEIN"/>
    <property type="match status" value="1"/>
</dbReference>
<evidence type="ECO:0000256" key="6">
    <source>
        <dbReference type="ARBA" id="ARBA00023237"/>
    </source>
</evidence>
<keyword evidence="2 7" id="KW-0813">Transport</keyword>
<dbReference type="SUPFAM" id="SSF56935">
    <property type="entry name" value="Porins"/>
    <property type="match status" value="1"/>
</dbReference>
<dbReference type="InterPro" id="IPR023997">
    <property type="entry name" value="TonB-dep_OMP_SusC/RagA_CS"/>
</dbReference>
<evidence type="ECO:0000313" key="12">
    <source>
        <dbReference type="Proteomes" id="UP000623301"/>
    </source>
</evidence>
<keyword evidence="3 7" id="KW-1134">Transmembrane beta strand</keyword>